<accession>A0A8S1RV05</accession>
<dbReference type="EMBL" id="CAJJDN010000337">
    <property type="protein sequence ID" value="CAD8130845.1"/>
    <property type="molecule type" value="Genomic_DNA"/>
</dbReference>
<sequence>MNQIYSKPLNETCDNPQLHDAIKMFLTMNKENHTREELHYILQRMEELPYFKQLVSEKLQKGTQRNDILELCSRLRVEYIKGEQVLFQENDTQMINFI</sequence>
<gene>
    <name evidence="1" type="ORF">PSON_ATCC_30995.1.T3370009</name>
</gene>
<keyword evidence="2" id="KW-1185">Reference proteome</keyword>
<proteinExistence type="predicted"/>
<evidence type="ECO:0000313" key="1">
    <source>
        <dbReference type="EMBL" id="CAD8130845.1"/>
    </source>
</evidence>
<comment type="caution">
    <text evidence="1">The sequence shown here is derived from an EMBL/GenBank/DDBJ whole genome shotgun (WGS) entry which is preliminary data.</text>
</comment>
<evidence type="ECO:0000313" key="2">
    <source>
        <dbReference type="Proteomes" id="UP000692954"/>
    </source>
</evidence>
<name>A0A8S1RV05_9CILI</name>
<dbReference type="AlphaFoldDB" id="A0A8S1RV05"/>
<organism evidence="1 2">
    <name type="scientific">Paramecium sonneborni</name>
    <dbReference type="NCBI Taxonomy" id="65129"/>
    <lineage>
        <taxon>Eukaryota</taxon>
        <taxon>Sar</taxon>
        <taxon>Alveolata</taxon>
        <taxon>Ciliophora</taxon>
        <taxon>Intramacronucleata</taxon>
        <taxon>Oligohymenophorea</taxon>
        <taxon>Peniculida</taxon>
        <taxon>Parameciidae</taxon>
        <taxon>Paramecium</taxon>
    </lineage>
</organism>
<dbReference type="Proteomes" id="UP000692954">
    <property type="component" value="Unassembled WGS sequence"/>
</dbReference>
<reference evidence="1" key="1">
    <citation type="submission" date="2021-01" db="EMBL/GenBank/DDBJ databases">
        <authorList>
            <consortium name="Genoscope - CEA"/>
            <person name="William W."/>
        </authorList>
    </citation>
    <scope>NUCLEOTIDE SEQUENCE</scope>
</reference>
<protein>
    <submittedName>
        <fullName evidence="1">Uncharacterized protein</fullName>
    </submittedName>
</protein>